<dbReference type="Gene3D" id="3.40.50.1110">
    <property type="entry name" value="SGNH hydrolase"/>
    <property type="match status" value="1"/>
</dbReference>
<dbReference type="OrthoDB" id="2513075at2"/>
<evidence type="ECO:0000259" key="2">
    <source>
        <dbReference type="Pfam" id="PF13472"/>
    </source>
</evidence>
<dbReference type="Pfam" id="PF13472">
    <property type="entry name" value="Lipase_GDSL_2"/>
    <property type="match status" value="1"/>
</dbReference>
<feature type="domain" description="SGNH hydrolase-type esterase" evidence="2">
    <location>
        <begin position="72"/>
        <end position="220"/>
    </location>
</feature>
<dbReference type="Proteomes" id="UP000317421">
    <property type="component" value="Unassembled WGS sequence"/>
</dbReference>
<dbReference type="InterPro" id="IPR013830">
    <property type="entry name" value="SGNH_hydro"/>
</dbReference>
<dbReference type="InterPro" id="IPR036514">
    <property type="entry name" value="SGNH_hydro_sf"/>
</dbReference>
<feature type="signal peptide" evidence="1">
    <location>
        <begin position="1"/>
        <end position="19"/>
    </location>
</feature>
<comment type="caution">
    <text evidence="3">The sequence shown here is derived from an EMBL/GenBank/DDBJ whole genome shotgun (WGS) entry which is preliminary data.</text>
</comment>
<dbReference type="SUPFAM" id="SSF52266">
    <property type="entry name" value="SGNH hydrolase"/>
    <property type="match status" value="1"/>
</dbReference>
<evidence type="ECO:0000313" key="3">
    <source>
        <dbReference type="EMBL" id="TWT99636.1"/>
    </source>
</evidence>
<feature type="chain" id="PRO_5023080853" description="SGNH hydrolase-type esterase domain-containing protein" evidence="1">
    <location>
        <begin position="20"/>
        <end position="240"/>
    </location>
</feature>
<keyword evidence="1" id="KW-0732">Signal</keyword>
<protein>
    <recommendedName>
        <fullName evidence="2">SGNH hydrolase-type esterase domain-containing protein</fullName>
    </recommendedName>
</protein>
<gene>
    <name evidence="3" type="ORF">Pla108_05790</name>
</gene>
<dbReference type="RefSeq" id="WP_146442688.1">
    <property type="nucleotide sequence ID" value="NZ_SJPR01000001.1"/>
</dbReference>
<dbReference type="GO" id="GO:0016788">
    <property type="term" value="F:hydrolase activity, acting on ester bonds"/>
    <property type="evidence" value="ECO:0007669"/>
    <property type="project" value="UniProtKB-ARBA"/>
</dbReference>
<reference evidence="3 4" key="1">
    <citation type="submission" date="2019-02" db="EMBL/GenBank/DDBJ databases">
        <title>Deep-cultivation of Planctomycetes and their phenomic and genomic characterization uncovers novel biology.</title>
        <authorList>
            <person name="Wiegand S."/>
            <person name="Jogler M."/>
            <person name="Boedeker C."/>
            <person name="Pinto D."/>
            <person name="Vollmers J."/>
            <person name="Rivas-Marin E."/>
            <person name="Kohn T."/>
            <person name="Peeters S.H."/>
            <person name="Heuer A."/>
            <person name="Rast P."/>
            <person name="Oberbeckmann S."/>
            <person name="Bunk B."/>
            <person name="Jeske O."/>
            <person name="Meyerdierks A."/>
            <person name="Storesund J.E."/>
            <person name="Kallscheuer N."/>
            <person name="Luecker S."/>
            <person name="Lage O.M."/>
            <person name="Pohl T."/>
            <person name="Merkel B.J."/>
            <person name="Hornburger P."/>
            <person name="Mueller R.-W."/>
            <person name="Bruemmer F."/>
            <person name="Labrenz M."/>
            <person name="Spormann A.M."/>
            <person name="Op Den Camp H."/>
            <person name="Overmann J."/>
            <person name="Amann R."/>
            <person name="Jetten M.S.M."/>
            <person name="Mascher T."/>
            <person name="Medema M.H."/>
            <person name="Devos D.P."/>
            <person name="Kaster A.-K."/>
            <person name="Ovreas L."/>
            <person name="Rohde M."/>
            <person name="Galperin M.Y."/>
            <person name="Jogler C."/>
        </authorList>
    </citation>
    <scope>NUCLEOTIDE SEQUENCE [LARGE SCALE GENOMIC DNA]</scope>
    <source>
        <strain evidence="3 4">Pla108</strain>
    </source>
</reference>
<sequence length="240" mass="26478" precursor="true">MTLRLLLTALVMTGVAASAAEPRLPDLSPYAEQIAGWEAEISRLEALDEAEPDPEGAVLLIGSSSIRLWDNAAEDLAPYPVIRRGFGGARFSDLAHYAKRLITPHHYRAAVVFVANDVTGGDDDRSPEQVAEWFGYVADLLRSHQPDAVVICCDVRPTPLRQHVWDQTKAVNAALQAECEKREGVFYLDTADAYLTADGDARSDVYRDDGLHLNRPGYELWSAQIKSLLNRVLSDESSSR</sequence>
<dbReference type="EMBL" id="SJPR01000001">
    <property type="protein sequence ID" value="TWT99636.1"/>
    <property type="molecule type" value="Genomic_DNA"/>
</dbReference>
<dbReference type="AlphaFoldDB" id="A0A5C6AJP2"/>
<evidence type="ECO:0000256" key="1">
    <source>
        <dbReference type="SAM" id="SignalP"/>
    </source>
</evidence>
<name>A0A5C6AJP2_9BACT</name>
<evidence type="ECO:0000313" key="4">
    <source>
        <dbReference type="Proteomes" id="UP000317421"/>
    </source>
</evidence>
<keyword evidence="4" id="KW-1185">Reference proteome</keyword>
<organism evidence="3 4">
    <name type="scientific">Botrimarina colliarenosi</name>
    <dbReference type="NCBI Taxonomy" id="2528001"/>
    <lineage>
        <taxon>Bacteria</taxon>
        <taxon>Pseudomonadati</taxon>
        <taxon>Planctomycetota</taxon>
        <taxon>Planctomycetia</taxon>
        <taxon>Pirellulales</taxon>
        <taxon>Lacipirellulaceae</taxon>
        <taxon>Botrimarina</taxon>
    </lineage>
</organism>
<proteinExistence type="predicted"/>
<accession>A0A5C6AJP2</accession>